<protein>
    <recommendedName>
        <fullName evidence="2">histidine kinase</fullName>
        <ecNumber evidence="2">2.7.13.3</ecNumber>
    </recommendedName>
</protein>
<organism evidence="8">
    <name type="scientific">Caldithrix abyssi</name>
    <dbReference type="NCBI Taxonomy" id="187145"/>
    <lineage>
        <taxon>Bacteria</taxon>
        <taxon>Pseudomonadati</taxon>
        <taxon>Calditrichota</taxon>
        <taxon>Calditrichia</taxon>
        <taxon>Calditrichales</taxon>
        <taxon>Calditrichaceae</taxon>
        <taxon>Caldithrix</taxon>
    </lineage>
</organism>
<dbReference type="Proteomes" id="UP000886005">
    <property type="component" value="Unassembled WGS sequence"/>
</dbReference>
<dbReference type="PROSITE" id="PS50109">
    <property type="entry name" value="HIS_KIN"/>
    <property type="match status" value="1"/>
</dbReference>
<dbReference type="EMBL" id="DRLD01000067">
    <property type="protein sequence ID" value="HED09514.1"/>
    <property type="molecule type" value="Genomic_DNA"/>
</dbReference>
<evidence type="ECO:0000256" key="4">
    <source>
        <dbReference type="PROSITE-ProRule" id="PRU00169"/>
    </source>
</evidence>
<dbReference type="Pfam" id="PF00072">
    <property type="entry name" value="Response_reg"/>
    <property type="match status" value="1"/>
</dbReference>
<name>A0A7V1LK82_CALAY</name>
<sequence length="704" mass="79312">MGYTGKINRDEYYFILLFGLLSVFAAQVNFILDVAGGIRTDPREIVALASVFFLNNWRSALLVGLFAALGGPYDSTLFQNIAMHIIAIPLGWQTYYFILRHFQDNRLRPLMWGIGVILLYMFVYSPVYILFKLTDASIPYHLTLQHYWDILYSIRLEILATSLVTALILAIKEGRSELREQQIIRDLALHHGNIGTWKLDVAEETLLMNSLWRELLKDQEHPGPEFPFRCFMDRLPAEDQKNLQQHLDKIVQDQQKSFTLQLTIATRENKHKTIIMSGVKLPESLISRGVRLFGIIVDITDLIKSRAGEEKLRQQLLQSQKLEAIGTLAGGIAHDFNNILTVILGHSEMMLQKVDKNSEFAKNISVILSSSRRAADLTNQILAFSRKQIYDPKIIPLNKVVAQYETFTRRLIGEDIEVEVVLDDKVNTIKADPVQIEQVLLNLIVNARDALQQKEAKGFQKKITIETLCVSLDETADKEVVPGSGSFTVLSVSDNGSGMDAVTREKIFEPFFTTKEKGKGTGLGLATVYGIVKQNGGTITVYSEPDVGTTFKIYWPSTAGDSGETIEPAISIDLLTGEENIMLVEDEKSVREFATTALASLGYKVWPIADGDEAEAFIKEGRIIPDILVTDIILPYKSGKEIAEMVKKKYPECIILYTSGYTDNHIVHQGELEPNINFLPKPYTLQQLAGFIRRLFKSRDRGEE</sequence>
<reference evidence="8" key="1">
    <citation type="journal article" date="2020" name="mSystems">
        <title>Genome- and Community-Level Interaction Insights into Carbon Utilization and Element Cycling Functions of Hydrothermarchaeota in Hydrothermal Sediment.</title>
        <authorList>
            <person name="Zhou Z."/>
            <person name="Liu Y."/>
            <person name="Xu W."/>
            <person name="Pan J."/>
            <person name="Luo Z.H."/>
            <person name="Li M."/>
        </authorList>
    </citation>
    <scope>NUCLEOTIDE SEQUENCE [LARGE SCALE GENOMIC DNA]</scope>
    <source>
        <strain evidence="8">HyVt-456</strain>
    </source>
</reference>
<comment type="catalytic activity">
    <reaction evidence="1">
        <text>ATP + protein L-histidine = ADP + protein N-phospho-L-histidine.</text>
        <dbReference type="EC" id="2.7.13.3"/>
    </reaction>
</comment>
<dbReference type="PRINTS" id="PR00344">
    <property type="entry name" value="BCTRLSENSOR"/>
</dbReference>
<evidence type="ECO:0000313" key="8">
    <source>
        <dbReference type="EMBL" id="HED09514.1"/>
    </source>
</evidence>
<dbReference type="SUPFAM" id="SSF52172">
    <property type="entry name" value="CheY-like"/>
    <property type="match status" value="1"/>
</dbReference>
<dbReference type="InterPro" id="IPR001789">
    <property type="entry name" value="Sig_transdc_resp-reg_receiver"/>
</dbReference>
<dbReference type="InterPro" id="IPR005467">
    <property type="entry name" value="His_kinase_dom"/>
</dbReference>
<dbReference type="EC" id="2.7.13.3" evidence="2"/>
<dbReference type="PANTHER" id="PTHR43065:SF42">
    <property type="entry name" value="TWO-COMPONENT SENSOR PPRA"/>
    <property type="match status" value="1"/>
</dbReference>
<keyword evidence="5" id="KW-1133">Transmembrane helix</keyword>
<keyword evidence="5" id="KW-0472">Membrane</keyword>
<dbReference type="SUPFAM" id="SSF47384">
    <property type="entry name" value="Homodimeric domain of signal transducing histidine kinase"/>
    <property type="match status" value="1"/>
</dbReference>
<keyword evidence="3 4" id="KW-0597">Phosphoprotein</keyword>
<evidence type="ECO:0000256" key="3">
    <source>
        <dbReference type="ARBA" id="ARBA00022553"/>
    </source>
</evidence>
<feature type="domain" description="Histidine kinase" evidence="6">
    <location>
        <begin position="331"/>
        <end position="559"/>
    </location>
</feature>
<evidence type="ECO:0000256" key="1">
    <source>
        <dbReference type="ARBA" id="ARBA00000085"/>
    </source>
</evidence>
<dbReference type="AlphaFoldDB" id="A0A7V1LK82"/>
<dbReference type="SUPFAM" id="SSF55874">
    <property type="entry name" value="ATPase domain of HSP90 chaperone/DNA topoisomerase II/histidine kinase"/>
    <property type="match status" value="1"/>
</dbReference>
<keyword evidence="5" id="KW-0812">Transmembrane</keyword>
<evidence type="ECO:0000259" key="6">
    <source>
        <dbReference type="PROSITE" id="PS50109"/>
    </source>
</evidence>
<dbReference type="Gene3D" id="3.40.50.2300">
    <property type="match status" value="1"/>
</dbReference>
<feature type="transmembrane region" description="Helical" evidence="5">
    <location>
        <begin position="44"/>
        <end position="69"/>
    </location>
</feature>
<feature type="transmembrane region" description="Helical" evidence="5">
    <location>
        <begin position="81"/>
        <end position="98"/>
    </location>
</feature>
<dbReference type="Pfam" id="PF02518">
    <property type="entry name" value="HATPase_c"/>
    <property type="match status" value="1"/>
</dbReference>
<dbReference type="SMART" id="SM00388">
    <property type="entry name" value="HisKA"/>
    <property type="match status" value="1"/>
</dbReference>
<feature type="domain" description="Response regulatory" evidence="7">
    <location>
        <begin position="580"/>
        <end position="696"/>
    </location>
</feature>
<feature type="modified residue" description="4-aspartylphosphate" evidence="4">
    <location>
        <position position="631"/>
    </location>
</feature>
<proteinExistence type="predicted"/>
<dbReference type="Gene3D" id="3.30.565.10">
    <property type="entry name" value="Histidine kinase-like ATPase, C-terminal domain"/>
    <property type="match status" value="1"/>
</dbReference>
<evidence type="ECO:0000256" key="2">
    <source>
        <dbReference type="ARBA" id="ARBA00012438"/>
    </source>
</evidence>
<comment type="caution">
    <text evidence="8">The sequence shown here is derived from an EMBL/GenBank/DDBJ whole genome shotgun (WGS) entry which is preliminary data.</text>
</comment>
<dbReference type="InterPro" id="IPR003594">
    <property type="entry name" value="HATPase_dom"/>
</dbReference>
<dbReference type="InterPro" id="IPR011006">
    <property type="entry name" value="CheY-like_superfamily"/>
</dbReference>
<dbReference type="Gene3D" id="3.30.450.20">
    <property type="entry name" value="PAS domain"/>
    <property type="match status" value="1"/>
</dbReference>
<dbReference type="InterPro" id="IPR036097">
    <property type="entry name" value="HisK_dim/P_sf"/>
</dbReference>
<dbReference type="InterPro" id="IPR004358">
    <property type="entry name" value="Sig_transdc_His_kin-like_C"/>
</dbReference>
<evidence type="ECO:0000256" key="5">
    <source>
        <dbReference type="SAM" id="Phobius"/>
    </source>
</evidence>
<accession>A0A7V1LK82</accession>
<evidence type="ECO:0000259" key="7">
    <source>
        <dbReference type="PROSITE" id="PS50110"/>
    </source>
</evidence>
<dbReference type="CDD" id="cd00082">
    <property type="entry name" value="HisKA"/>
    <property type="match status" value="1"/>
</dbReference>
<dbReference type="GO" id="GO:0000155">
    <property type="term" value="F:phosphorelay sensor kinase activity"/>
    <property type="evidence" value="ECO:0007669"/>
    <property type="project" value="InterPro"/>
</dbReference>
<dbReference type="PANTHER" id="PTHR43065">
    <property type="entry name" value="SENSOR HISTIDINE KINASE"/>
    <property type="match status" value="1"/>
</dbReference>
<gene>
    <name evidence="8" type="ORF">ENJ10_02400</name>
</gene>
<dbReference type="InterPro" id="IPR036890">
    <property type="entry name" value="HATPase_C_sf"/>
</dbReference>
<dbReference type="PROSITE" id="PS50110">
    <property type="entry name" value="RESPONSE_REGULATORY"/>
    <property type="match status" value="1"/>
</dbReference>
<feature type="transmembrane region" description="Helical" evidence="5">
    <location>
        <begin position="12"/>
        <end position="32"/>
    </location>
</feature>
<feature type="transmembrane region" description="Helical" evidence="5">
    <location>
        <begin position="110"/>
        <end position="130"/>
    </location>
</feature>
<dbReference type="Pfam" id="PF00512">
    <property type="entry name" value="HisKA"/>
    <property type="match status" value="1"/>
</dbReference>
<dbReference type="SMART" id="SM00448">
    <property type="entry name" value="REC"/>
    <property type="match status" value="1"/>
</dbReference>
<dbReference type="InterPro" id="IPR003661">
    <property type="entry name" value="HisK_dim/P_dom"/>
</dbReference>
<feature type="transmembrane region" description="Helical" evidence="5">
    <location>
        <begin position="150"/>
        <end position="171"/>
    </location>
</feature>
<dbReference type="SMART" id="SM00387">
    <property type="entry name" value="HATPase_c"/>
    <property type="match status" value="1"/>
</dbReference>
<dbReference type="Gene3D" id="1.10.287.130">
    <property type="match status" value="1"/>
</dbReference>